<dbReference type="InterPro" id="IPR036849">
    <property type="entry name" value="Enolase-like_C_sf"/>
</dbReference>
<dbReference type="EMBL" id="CP157390">
    <property type="protein sequence ID" value="XBM49216.1"/>
    <property type="molecule type" value="Genomic_DNA"/>
</dbReference>
<dbReference type="SMART" id="SM00922">
    <property type="entry name" value="MR_MLE"/>
    <property type="match status" value="1"/>
</dbReference>
<dbReference type="Gene3D" id="3.30.390.10">
    <property type="entry name" value="Enolase-like, N-terminal domain"/>
    <property type="match status" value="1"/>
</dbReference>
<dbReference type="InterPro" id="IPR013342">
    <property type="entry name" value="Mandelate_racemase_C"/>
</dbReference>
<dbReference type="PANTHER" id="PTHR13794:SF58">
    <property type="entry name" value="MITOCHONDRIAL ENOLASE SUPERFAMILY MEMBER 1"/>
    <property type="match status" value="1"/>
</dbReference>
<reference evidence="5" key="1">
    <citation type="submission" date="2024-05" db="EMBL/GenBank/DDBJ databases">
        <title>The Natural Products Discovery Center: Release of the First 8490 Sequenced Strains for Exploring Actinobacteria Biosynthetic Diversity.</title>
        <authorList>
            <person name="Kalkreuter E."/>
            <person name="Kautsar S.A."/>
            <person name="Yang D."/>
            <person name="Bader C.D."/>
            <person name="Teijaro C.N."/>
            <person name="Fluegel L."/>
            <person name="Davis C.M."/>
            <person name="Simpson J.R."/>
            <person name="Lauterbach L."/>
            <person name="Steele A.D."/>
            <person name="Gui C."/>
            <person name="Meng S."/>
            <person name="Li G."/>
            <person name="Viehrig K."/>
            <person name="Ye F."/>
            <person name="Su P."/>
            <person name="Kiefer A.F."/>
            <person name="Nichols A."/>
            <person name="Cepeda A.J."/>
            <person name="Yan W."/>
            <person name="Fan B."/>
            <person name="Jiang Y."/>
            <person name="Adhikari A."/>
            <person name="Zheng C.-J."/>
            <person name="Schuster L."/>
            <person name="Cowan T.M."/>
            <person name="Smanski M.J."/>
            <person name="Chevrette M.G."/>
            <person name="de Carvalho L.P.S."/>
            <person name="Shen B."/>
        </authorList>
    </citation>
    <scope>NUCLEOTIDE SEQUENCE</scope>
    <source>
        <strain evidence="5">NPDC080035</strain>
    </source>
</reference>
<accession>A0AAU7GHA1</accession>
<dbReference type="InterPro" id="IPR029017">
    <property type="entry name" value="Enolase-like_N"/>
</dbReference>
<keyword evidence="2" id="KW-0479">Metal-binding</keyword>
<evidence type="ECO:0000259" key="4">
    <source>
        <dbReference type="SMART" id="SM00922"/>
    </source>
</evidence>
<dbReference type="GO" id="GO:0000287">
    <property type="term" value="F:magnesium ion binding"/>
    <property type="evidence" value="ECO:0007669"/>
    <property type="project" value="TreeGrafter"/>
</dbReference>
<sequence>MTGATTTSRTVRTSTVALPLREPLQLGAMTVTRREYAAVRVEQDGEAGLSYALTREAPMADIVERLIAPHVRDGELDTAALWERAYRGSAIVGRVGLVRRALGMVDIALWDLRARLAGEPVWRLTGADGSARPAMLVAAYPTPGRTVDGLVEEVVGQAEAGWPLVKISRSPDNALMRDLLAELDRSLPSGTGLVVDAGFGWRDADEALADLRAWDAPRLAWLEDALLPEDVAGNARVRAEGGQRVAVGDEVTDPAVLKALAEGGALDLARLDVVALGGITPALEFLAWARERGLPVSCHISPEASAHLPGVTIETFGRGPGGNPYDPSPTLVTGGPVFADGHAQPGPEPGFGFAFAPGSVEFGRQG</sequence>
<dbReference type="Gene3D" id="3.20.20.120">
    <property type="entry name" value="Enolase-like C-terminal domain"/>
    <property type="match status" value="1"/>
</dbReference>
<dbReference type="InterPro" id="IPR046945">
    <property type="entry name" value="RHMD-like"/>
</dbReference>
<keyword evidence="3" id="KW-0460">Magnesium</keyword>
<evidence type="ECO:0000256" key="1">
    <source>
        <dbReference type="ARBA" id="ARBA00001946"/>
    </source>
</evidence>
<dbReference type="AlphaFoldDB" id="A0AAU7GHA1"/>
<dbReference type="Pfam" id="PF13378">
    <property type="entry name" value="MR_MLE_C"/>
    <property type="match status" value="1"/>
</dbReference>
<dbReference type="GO" id="GO:0016052">
    <property type="term" value="P:carbohydrate catabolic process"/>
    <property type="evidence" value="ECO:0007669"/>
    <property type="project" value="TreeGrafter"/>
</dbReference>
<organism evidence="5">
    <name type="scientific">Leifsonia sp. NPDC080035</name>
    <dbReference type="NCBI Taxonomy" id="3143936"/>
    <lineage>
        <taxon>Bacteria</taxon>
        <taxon>Bacillati</taxon>
        <taxon>Actinomycetota</taxon>
        <taxon>Actinomycetes</taxon>
        <taxon>Micrococcales</taxon>
        <taxon>Microbacteriaceae</taxon>
        <taxon>Leifsonia</taxon>
    </lineage>
</organism>
<evidence type="ECO:0000256" key="2">
    <source>
        <dbReference type="ARBA" id="ARBA00022723"/>
    </source>
</evidence>
<dbReference type="Pfam" id="PF02746">
    <property type="entry name" value="MR_MLE_N"/>
    <property type="match status" value="1"/>
</dbReference>
<dbReference type="GO" id="GO:0016836">
    <property type="term" value="F:hydro-lyase activity"/>
    <property type="evidence" value="ECO:0007669"/>
    <property type="project" value="TreeGrafter"/>
</dbReference>
<protein>
    <submittedName>
        <fullName evidence="5">Enolase C-terminal domain-like protein</fullName>
    </submittedName>
</protein>
<evidence type="ECO:0000256" key="3">
    <source>
        <dbReference type="ARBA" id="ARBA00022842"/>
    </source>
</evidence>
<dbReference type="SFLD" id="SFLDS00001">
    <property type="entry name" value="Enolase"/>
    <property type="match status" value="1"/>
</dbReference>
<feature type="domain" description="Mandelate racemase/muconate lactonizing enzyme C-terminal" evidence="4">
    <location>
        <begin position="147"/>
        <end position="244"/>
    </location>
</feature>
<dbReference type="InterPro" id="IPR013341">
    <property type="entry name" value="Mandelate_racemase_N_dom"/>
</dbReference>
<dbReference type="InterPro" id="IPR029065">
    <property type="entry name" value="Enolase_C-like"/>
</dbReference>
<dbReference type="SUPFAM" id="SSF54826">
    <property type="entry name" value="Enolase N-terminal domain-like"/>
    <property type="match status" value="1"/>
</dbReference>
<name>A0AAU7GHA1_9MICO</name>
<dbReference type="SUPFAM" id="SSF51604">
    <property type="entry name" value="Enolase C-terminal domain-like"/>
    <property type="match status" value="1"/>
</dbReference>
<gene>
    <name evidence="5" type="ORF">AAME72_04985</name>
</gene>
<proteinExistence type="predicted"/>
<comment type="cofactor">
    <cofactor evidence="1">
        <name>Mg(2+)</name>
        <dbReference type="ChEBI" id="CHEBI:18420"/>
    </cofactor>
</comment>
<dbReference type="PANTHER" id="PTHR13794">
    <property type="entry name" value="ENOLASE SUPERFAMILY, MANDELATE RACEMASE"/>
    <property type="match status" value="1"/>
</dbReference>
<dbReference type="RefSeq" id="WP_348789135.1">
    <property type="nucleotide sequence ID" value="NZ_CP157390.1"/>
</dbReference>
<evidence type="ECO:0000313" key="5">
    <source>
        <dbReference type="EMBL" id="XBM49216.1"/>
    </source>
</evidence>